<proteinExistence type="inferred from homology"/>
<keyword evidence="4" id="KW-0479">Metal-binding</keyword>
<keyword evidence="3 6" id="KW-0808">Transferase</keyword>
<evidence type="ECO:0000313" key="8">
    <source>
        <dbReference type="Proteomes" id="UP000033616"/>
    </source>
</evidence>
<dbReference type="OrthoDB" id="9805316at2"/>
<gene>
    <name evidence="7" type="ORF">OCHUTO_0270</name>
</gene>
<dbReference type="CDD" id="cd00685">
    <property type="entry name" value="Trans_IPPS_HT"/>
    <property type="match status" value="1"/>
</dbReference>
<reference evidence="7 8" key="1">
    <citation type="submission" date="2015-02" db="EMBL/GenBank/DDBJ databases">
        <title>Genome Sequencing of Rickettsiales.</title>
        <authorList>
            <person name="Daugherty S.C."/>
            <person name="Su Q."/>
            <person name="Abolude K."/>
            <person name="Beier-Sexton M."/>
            <person name="Carlyon J.A."/>
            <person name="Carter R."/>
            <person name="Day N.P."/>
            <person name="Dumler S.J."/>
            <person name="Dyachenko V."/>
            <person name="Godinez A."/>
            <person name="Kurtti T.J."/>
            <person name="Lichay M."/>
            <person name="Mullins K.E."/>
            <person name="Ott S."/>
            <person name="Pappas-Brown V."/>
            <person name="Paris D.H."/>
            <person name="Patel P."/>
            <person name="Richards A.L."/>
            <person name="Sadzewicz L."/>
            <person name="Sears K."/>
            <person name="Seidman D."/>
            <person name="Sengamalay N."/>
            <person name="Stenos J."/>
            <person name="Tallon L.J."/>
            <person name="Vincent G."/>
            <person name="Fraser C.M."/>
            <person name="Munderloh U."/>
            <person name="Dunning-Hotopp J.C."/>
        </authorList>
    </citation>
    <scope>NUCLEOTIDE SEQUENCE [LARGE SCALE GENOMIC DNA]</scope>
    <source>
        <strain evidence="7 8">Fuller</strain>
    </source>
</reference>
<sequence length="344" mass="39337">MNLKGKQVNNDYNSISDLSNFLHKDMSEVNNVILDCIFSSQEPLIHQVGTYFFNAGGKRIRPMLTVLISKLFNYQGLSHYYLAAAVELIHAATLLHDDVVDESKMRRSQPTVHLKWNTKTSILVGDFLFSQSFKMMIKSNSMKALKSFSSSFNTIITGEVKQLTQLHSKKIITEDEYFKIIHAKTAELFGTSCEIAAIISNQSEQTCLLVKTFGINLGLIFQIIDDTLDYFGNSNSLGKNIGDDFIESKVTLPVIIAYNCAITQNEKDFWHRVFLNQEKQTEDFKSALNFLYTHNILALIKQKITQLEKQAYDIITKLNITSEYKNHLANFMKYIINRIDLLQN</sequence>
<dbReference type="PANTHER" id="PTHR12001:SF69">
    <property type="entry name" value="ALL TRANS-POLYPRENYL-DIPHOSPHATE SYNTHASE PDSS1"/>
    <property type="match status" value="1"/>
</dbReference>
<organism evidence="7 8">
    <name type="scientific">Orientia chuto str. Dubai</name>
    <dbReference type="NCBI Taxonomy" id="1359168"/>
    <lineage>
        <taxon>Bacteria</taxon>
        <taxon>Pseudomonadati</taxon>
        <taxon>Pseudomonadota</taxon>
        <taxon>Alphaproteobacteria</taxon>
        <taxon>Rickettsiales</taxon>
        <taxon>Rickettsiaceae</taxon>
        <taxon>Rickettsieae</taxon>
        <taxon>Orientia</taxon>
    </lineage>
</organism>
<dbReference type="SUPFAM" id="SSF48576">
    <property type="entry name" value="Terpenoid synthases"/>
    <property type="match status" value="1"/>
</dbReference>
<dbReference type="InterPro" id="IPR000092">
    <property type="entry name" value="Polyprenyl_synt"/>
</dbReference>
<keyword evidence="5" id="KW-0460">Magnesium</keyword>
<evidence type="ECO:0000256" key="5">
    <source>
        <dbReference type="ARBA" id="ARBA00022842"/>
    </source>
</evidence>
<evidence type="ECO:0000256" key="3">
    <source>
        <dbReference type="ARBA" id="ARBA00022679"/>
    </source>
</evidence>
<dbReference type="EMBL" id="LANP01000005">
    <property type="protein sequence ID" value="KJV56912.1"/>
    <property type="molecule type" value="Genomic_DNA"/>
</dbReference>
<dbReference type="Gene3D" id="1.10.600.10">
    <property type="entry name" value="Farnesyl Diphosphate Synthase"/>
    <property type="match status" value="1"/>
</dbReference>
<dbReference type="RefSeq" id="WP_052694608.1">
    <property type="nucleotide sequence ID" value="NZ_LANP01000005.1"/>
</dbReference>
<name>A0A0F3MN65_9RICK</name>
<evidence type="ECO:0000256" key="4">
    <source>
        <dbReference type="ARBA" id="ARBA00022723"/>
    </source>
</evidence>
<dbReference type="PATRIC" id="fig|1359168.3.peg.1025"/>
<accession>A0A0F3MN65</accession>
<dbReference type="GO" id="GO:0004659">
    <property type="term" value="F:prenyltransferase activity"/>
    <property type="evidence" value="ECO:0007669"/>
    <property type="project" value="InterPro"/>
</dbReference>
<dbReference type="InterPro" id="IPR008949">
    <property type="entry name" value="Isoprenoid_synthase_dom_sf"/>
</dbReference>
<comment type="cofactor">
    <cofactor evidence="1">
        <name>Mg(2+)</name>
        <dbReference type="ChEBI" id="CHEBI:18420"/>
    </cofactor>
</comment>
<dbReference type="SFLD" id="SFLDS00005">
    <property type="entry name" value="Isoprenoid_Synthase_Type_I"/>
    <property type="match status" value="1"/>
</dbReference>
<keyword evidence="8" id="KW-1185">Reference proteome</keyword>
<evidence type="ECO:0000256" key="1">
    <source>
        <dbReference type="ARBA" id="ARBA00001946"/>
    </source>
</evidence>
<dbReference type="PANTHER" id="PTHR12001">
    <property type="entry name" value="GERANYLGERANYL PYROPHOSPHATE SYNTHASE"/>
    <property type="match status" value="1"/>
</dbReference>
<evidence type="ECO:0000256" key="6">
    <source>
        <dbReference type="RuleBase" id="RU004466"/>
    </source>
</evidence>
<dbReference type="AlphaFoldDB" id="A0A0F3MN65"/>
<comment type="similarity">
    <text evidence="2 6">Belongs to the FPP/GGPP synthase family.</text>
</comment>
<dbReference type="GO" id="GO:0046872">
    <property type="term" value="F:metal ion binding"/>
    <property type="evidence" value="ECO:0007669"/>
    <property type="project" value="UniProtKB-KW"/>
</dbReference>
<dbReference type="Proteomes" id="UP000033616">
    <property type="component" value="Unassembled WGS sequence"/>
</dbReference>
<dbReference type="STRING" id="1359168.OCHUTO_0270"/>
<dbReference type="Pfam" id="PF00348">
    <property type="entry name" value="polyprenyl_synt"/>
    <property type="match status" value="1"/>
</dbReference>
<evidence type="ECO:0000313" key="7">
    <source>
        <dbReference type="EMBL" id="KJV56912.1"/>
    </source>
</evidence>
<dbReference type="GO" id="GO:0008299">
    <property type="term" value="P:isoprenoid biosynthetic process"/>
    <property type="evidence" value="ECO:0007669"/>
    <property type="project" value="InterPro"/>
</dbReference>
<protein>
    <submittedName>
        <fullName evidence="7">Polyprenyl synthetase family protein</fullName>
    </submittedName>
</protein>
<evidence type="ECO:0000256" key="2">
    <source>
        <dbReference type="ARBA" id="ARBA00006706"/>
    </source>
</evidence>
<comment type="caution">
    <text evidence="7">The sequence shown here is derived from an EMBL/GenBank/DDBJ whole genome shotgun (WGS) entry which is preliminary data.</text>
</comment>